<organism evidence="2 3">
    <name type="scientific">Clostridium celatum DSM 1785</name>
    <dbReference type="NCBI Taxonomy" id="545697"/>
    <lineage>
        <taxon>Bacteria</taxon>
        <taxon>Bacillati</taxon>
        <taxon>Bacillota</taxon>
        <taxon>Clostridia</taxon>
        <taxon>Eubacteriales</taxon>
        <taxon>Clostridiaceae</taxon>
        <taxon>Clostridium</taxon>
    </lineage>
</organism>
<keyword evidence="1" id="KW-1133">Transmembrane helix</keyword>
<comment type="caution">
    <text evidence="2">The sequence shown here is derived from an EMBL/GenBank/DDBJ whole genome shotgun (WGS) entry which is preliminary data.</text>
</comment>
<keyword evidence="3" id="KW-1185">Reference proteome</keyword>
<keyword evidence="1" id="KW-0812">Transmembrane</keyword>
<sequence length="44" mass="5397">MLRFVMISIMFIICTYIGFYYGEKYRTRSSNLKEIQKAFIMFNK</sequence>
<reference evidence="2 3" key="1">
    <citation type="submission" date="2012-05" db="EMBL/GenBank/DDBJ databases">
        <authorList>
            <person name="Weinstock G."/>
            <person name="Sodergren E."/>
            <person name="Lobos E.A."/>
            <person name="Fulton L."/>
            <person name="Fulton R."/>
            <person name="Courtney L."/>
            <person name="Fronick C."/>
            <person name="O'Laughlin M."/>
            <person name="Godfrey J."/>
            <person name="Wilson R.M."/>
            <person name="Miner T."/>
            <person name="Farmer C."/>
            <person name="Delehaunty K."/>
            <person name="Cordes M."/>
            <person name="Minx P."/>
            <person name="Tomlinson C."/>
            <person name="Chen J."/>
            <person name="Wollam A."/>
            <person name="Pepin K.H."/>
            <person name="Bhonagiri V."/>
            <person name="Zhang X."/>
            <person name="Suruliraj S."/>
            <person name="Warren W."/>
            <person name="Mitreva M."/>
            <person name="Mardis E.R."/>
            <person name="Wilson R.K."/>
        </authorList>
    </citation>
    <scope>NUCLEOTIDE SEQUENCE [LARGE SCALE GENOMIC DNA]</scope>
    <source>
        <strain evidence="2 3">DSM 1785</strain>
    </source>
</reference>
<accession>L1QG58</accession>
<evidence type="ECO:0000313" key="2">
    <source>
        <dbReference type="EMBL" id="EKY26989.1"/>
    </source>
</evidence>
<evidence type="ECO:0000313" key="3">
    <source>
        <dbReference type="Proteomes" id="UP000010420"/>
    </source>
</evidence>
<gene>
    <name evidence="2" type="ORF">HMPREF0216_01592</name>
</gene>
<dbReference type="STRING" id="545697.HMPREF0216_01592"/>
<feature type="transmembrane region" description="Helical" evidence="1">
    <location>
        <begin position="6"/>
        <end position="22"/>
    </location>
</feature>
<dbReference type="EMBL" id="AMEZ01000048">
    <property type="protein sequence ID" value="EKY26989.1"/>
    <property type="molecule type" value="Genomic_DNA"/>
</dbReference>
<proteinExistence type="predicted"/>
<evidence type="ECO:0000256" key="1">
    <source>
        <dbReference type="SAM" id="Phobius"/>
    </source>
</evidence>
<dbReference type="PATRIC" id="fig|545697.3.peg.1568"/>
<dbReference type="AlphaFoldDB" id="L1QG58"/>
<dbReference type="Proteomes" id="UP000010420">
    <property type="component" value="Unassembled WGS sequence"/>
</dbReference>
<dbReference type="HOGENOM" id="CLU_3214419_0_0_9"/>
<dbReference type="RefSeq" id="WP_005213054.1">
    <property type="nucleotide sequence ID" value="NZ_KB291640.1"/>
</dbReference>
<name>L1QG58_9CLOT</name>
<protein>
    <submittedName>
        <fullName evidence="2">Uncharacterized protein</fullName>
    </submittedName>
</protein>
<keyword evidence="1" id="KW-0472">Membrane</keyword>